<feature type="domain" description="Methylamine utilisation protein MauE" evidence="6">
    <location>
        <begin position="14"/>
        <end position="141"/>
    </location>
</feature>
<evidence type="ECO:0000313" key="8">
    <source>
        <dbReference type="Proteomes" id="UP001366166"/>
    </source>
</evidence>
<evidence type="ECO:0000313" key="7">
    <source>
        <dbReference type="EMBL" id="BEQ13332.1"/>
    </source>
</evidence>
<feature type="transmembrane region" description="Helical" evidence="5">
    <location>
        <begin position="84"/>
        <end position="105"/>
    </location>
</feature>
<accession>A0AAU9F087</accession>
<feature type="transmembrane region" description="Helical" evidence="5">
    <location>
        <begin position="20"/>
        <end position="37"/>
    </location>
</feature>
<keyword evidence="2 5" id="KW-0812">Transmembrane</keyword>
<dbReference type="KEGG" id="dmp:FAK_03980"/>
<evidence type="ECO:0000256" key="2">
    <source>
        <dbReference type="ARBA" id="ARBA00022692"/>
    </source>
</evidence>
<keyword evidence="4 5" id="KW-0472">Membrane</keyword>
<dbReference type="GO" id="GO:0016020">
    <property type="term" value="C:membrane"/>
    <property type="evidence" value="ECO:0007669"/>
    <property type="project" value="UniProtKB-SubCell"/>
</dbReference>
<dbReference type="RefSeq" id="WP_338604941.1">
    <property type="nucleotide sequence ID" value="NZ_AP028679.1"/>
</dbReference>
<dbReference type="InterPro" id="IPR009908">
    <property type="entry name" value="Methylamine_util_MauE"/>
</dbReference>
<dbReference type="Proteomes" id="UP001366166">
    <property type="component" value="Chromosome"/>
</dbReference>
<organism evidence="7 8">
    <name type="scientific">Desulfoferula mesophila</name>
    <dbReference type="NCBI Taxonomy" id="3058419"/>
    <lineage>
        <taxon>Bacteria</taxon>
        <taxon>Pseudomonadati</taxon>
        <taxon>Thermodesulfobacteriota</taxon>
        <taxon>Desulfarculia</taxon>
        <taxon>Desulfarculales</taxon>
        <taxon>Desulfarculaceae</taxon>
        <taxon>Desulfoferula</taxon>
    </lineage>
</organism>
<evidence type="ECO:0000256" key="5">
    <source>
        <dbReference type="SAM" id="Phobius"/>
    </source>
</evidence>
<proteinExistence type="predicted"/>
<reference evidence="8" key="1">
    <citation type="journal article" date="2023" name="Arch. Microbiol.">
        <title>Desulfoferula mesophilus gen. nov. sp. nov., a mesophilic sulfate-reducing bacterium isolated from a brackish lake sediment.</title>
        <authorList>
            <person name="Watanabe T."/>
            <person name="Yabe T."/>
            <person name="Tsuji J.M."/>
            <person name="Fukui M."/>
        </authorList>
    </citation>
    <scope>NUCLEOTIDE SEQUENCE [LARGE SCALE GENOMIC DNA]</scope>
    <source>
        <strain evidence="8">12FAK</strain>
    </source>
</reference>
<sequence length="169" mass="18746">MPLMAYAQKLFLSPWLYRLARWALGAVFVYAGAVKLMDPGSFASVIDRYGMAPEFLVPVAALGLPALEVLAGVGLILDIKGSLSVLATLLVMFAVVLWFGALQGLDIDCGCFSSSDLAEHDSLRQALHRDLIMLAMAAYLYLWRWRRRGSRAAVAWRYAYQANSREVRT</sequence>
<comment type="subcellular location">
    <subcellularLocation>
        <location evidence="1">Membrane</location>
        <topology evidence="1">Multi-pass membrane protein</topology>
    </subcellularLocation>
</comment>
<evidence type="ECO:0000256" key="4">
    <source>
        <dbReference type="ARBA" id="ARBA00023136"/>
    </source>
</evidence>
<feature type="transmembrane region" description="Helical" evidence="5">
    <location>
        <begin position="125"/>
        <end position="143"/>
    </location>
</feature>
<name>A0AAU9F087_9BACT</name>
<keyword evidence="8" id="KW-1185">Reference proteome</keyword>
<evidence type="ECO:0000256" key="1">
    <source>
        <dbReference type="ARBA" id="ARBA00004141"/>
    </source>
</evidence>
<dbReference type="EMBL" id="AP028679">
    <property type="protein sequence ID" value="BEQ13332.1"/>
    <property type="molecule type" value="Genomic_DNA"/>
</dbReference>
<keyword evidence="3 5" id="KW-1133">Transmembrane helix</keyword>
<feature type="transmembrane region" description="Helical" evidence="5">
    <location>
        <begin position="57"/>
        <end position="77"/>
    </location>
</feature>
<gene>
    <name evidence="7" type="ORF">FAK_03980</name>
</gene>
<dbReference type="Pfam" id="PF07291">
    <property type="entry name" value="MauE"/>
    <property type="match status" value="1"/>
</dbReference>
<evidence type="ECO:0000256" key="3">
    <source>
        <dbReference type="ARBA" id="ARBA00022989"/>
    </source>
</evidence>
<dbReference type="AlphaFoldDB" id="A0AAU9F087"/>
<evidence type="ECO:0000259" key="6">
    <source>
        <dbReference type="Pfam" id="PF07291"/>
    </source>
</evidence>
<dbReference type="GO" id="GO:0030416">
    <property type="term" value="P:methylamine metabolic process"/>
    <property type="evidence" value="ECO:0007669"/>
    <property type="project" value="InterPro"/>
</dbReference>
<protein>
    <recommendedName>
        <fullName evidence="6">Methylamine utilisation protein MauE domain-containing protein</fullName>
    </recommendedName>
</protein>